<organism evidence="2 3">
    <name type="scientific">Trichodelitschia bisporula</name>
    <dbReference type="NCBI Taxonomy" id="703511"/>
    <lineage>
        <taxon>Eukaryota</taxon>
        <taxon>Fungi</taxon>
        <taxon>Dikarya</taxon>
        <taxon>Ascomycota</taxon>
        <taxon>Pezizomycotina</taxon>
        <taxon>Dothideomycetes</taxon>
        <taxon>Dothideomycetes incertae sedis</taxon>
        <taxon>Phaeotrichales</taxon>
        <taxon>Phaeotrichaceae</taxon>
        <taxon>Trichodelitschia</taxon>
    </lineage>
</organism>
<evidence type="ECO:0000313" key="2">
    <source>
        <dbReference type="EMBL" id="KAF2399367.1"/>
    </source>
</evidence>
<name>A0A6G1HU48_9PEZI</name>
<gene>
    <name evidence="2" type="ORF">EJ06DRAFT_530918</name>
</gene>
<sequence>MPCIYPLSPTHSILPRLNTLTLLIFTLHGPSSNWATRAALAASLTRTAVIALQAFALLAIARHPGSIPAKDLDIFAAWEVLGASACALPLLLGWAPVLRGSRARPLVRVWGLLILAGACCAYAAQEWRVEDRAGERCADARLGMKGNHGAVAAEIRPSRPRLVHAFDIAALVMAAFGAWACVRPRVETAVGSEEAEVGMRMRVLRGLERAAVVVSVVVFWGFVGVHERWLEGLPEEVSRGSFDQWGPWAATGVVLLATLVDYCLMVGKEKEVEEIV</sequence>
<keyword evidence="1" id="KW-0472">Membrane</keyword>
<reference evidence="2" key="1">
    <citation type="journal article" date="2020" name="Stud. Mycol.">
        <title>101 Dothideomycetes genomes: a test case for predicting lifestyles and emergence of pathogens.</title>
        <authorList>
            <person name="Haridas S."/>
            <person name="Albert R."/>
            <person name="Binder M."/>
            <person name="Bloem J."/>
            <person name="Labutti K."/>
            <person name="Salamov A."/>
            <person name="Andreopoulos B."/>
            <person name="Baker S."/>
            <person name="Barry K."/>
            <person name="Bills G."/>
            <person name="Bluhm B."/>
            <person name="Cannon C."/>
            <person name="Castanera R."/>
            <person name="Culley D."/>
            <person name="Daum C."/>
            <person name="Ezra D."/>
            <person name="Gonzalez J."/>
            <person name="Henrissat B."/>
            <person name="Kuo A."/>
            <person name="Liang C."/>
            <person name="Lipzen A."/>
            <person name="Lutzoni F."/>
            <person name="Magnuson J."/>
            <person name="Mondo S."/>
            <person name="Nolan M."/>
            <person name="Ohm R."/>
            <person name="Pangilinan J."/>
            <person name="Park H.-J."/>
            <person name="Ramirez L."/>
            <person name="Alfaro M."/>
            <person name="Sun H."/>
            <person name="Tritt A."/>
            <person name="Yoshinaga Y."/>
            <person name="Zwiers L.-H."/>
            <person name="Turgeon B."/>
            <person name="Goodwin S."/>
            <person name="Spatafora J."/>
            <person name="Crous P."/>
            <person name="Grigoriev I."/>
        </authorList>
    </citation>
    <scope>NUCLEOTIDE SEQUENCE</scope>
    <source>
        <strain evidence="2">CBS 262.69</strain>
    </source>
</reference>
<dbReference type="OrthoDB" id="3021074at2759"/>
<dbReference type="EMBL" id="ML996697">
    <property type="protein sequence ID" value="KAF2399367.1"/>
    <property type="molecule type" value="Genomic_DNA"/>
</dbReference>
<feature type="transmembrane region" description="Helical" evidence="1">
    <location>
        <begin position="245"/>
        <end position="264"/>
    </location>
</feature>
<dbReference type="Proteomes" id="UP000799640">
    <property type="component" value="Unassembled WGS sequence"/>
</dbReference>
<keyword evidence="1" id="KW-0812">Transmembrane</keyword>
<dbReference type="AlphaFoldDB" id="A0A6G1HU48"/>
<feature type="transmembrane region" description="Helical" evidence="1">
    <location>
        <begin position="203"/>
        <end position="225"/>
    </location>
</feature>
<evidence type="ECO:0000256" key="1">
    <source>
        <dbReference type="SAM" id="Phobius"/>
    </source>
</evidence>
<protein>
    <submittedName>
        <fullName evidence="2">Uncharacterized protein</fullName>
    </submittedName>
</protein>
<accession>A0A6G1HU48</accession>
<proteinExistence type="predicted"/>
<keyword evidence="3" id="KW-1185">Reference proteome</keyword>
<feature type="transmembrane region" description="Helical" evidence="1">
    <location>
        <begin position="74"/>
        <end position="94"/>
    </location>
</feature>
<feature type="transmembrane region" description="Helical" evidence="1">
    <location>
        <begin position="38"/>
        <end position="62"/>
    </location>
</feature>
<keyword evidence="1" id="KW-1133">Transmembrane helix</keyword>
<evidence type="ECO:0000313" key="3">
    <source>
        <dbReference type="Proteomes" id="UP000799640"/>
    </source>
</evidence>
<feature type="transmembrane region" description="Helical" evidence="1">
    <location>
        <begin position="106"/>
        <end position="124"/>
    </location>
</feature>